<feature type="transmembrane region" description="Helical" evidence="2">
    <location>
        <begin position="192"/>
        <end position="213"/>
    </location>
</feature>
<reference evidence="3 4" key="1">
    <citation type="submission" date="2016-09" db="EMBL/GenBank/DDBJ databases">
        <title>Extensive genetic diversity and differential bi-allelic expression allows diatom success in the polar Southern Ocean.</title>
        <authorList>
            <consortium name="DOE Joint Genome Institute"/>
            <person name="Mock T."/>
            <person name="Otillar R.P."/>
            <person name="Strauss J."/>
            <person name="Dupont C."/>
            <person name="Frickenhaus S."/>
            <person name="Maumus F."/>
            <person name="Mcmullan M."/>
            <person name="Sanges R."/>
            <person name="Schmutz J."/>
            <person name="Toseland A."/>
            <person name="Valas R."/>
            <person name="Veluchamy A."/>
            <person name="Ward B.J."/>
            <person name="Allen A."/>
            <person name="Barry K."/>
            <person name="Falciatore A."/>
            <person name="Ferrante M."/>
            <person name="Fortunato A.E."/>
            <person name="Gloeckner G."/>
            <person name="Gruber A."/>
            <person name="Hipkin R."/>
            <person name="Janech M."/>
            <person name="Kroth P."/>
            <person name="Leese F."/>
            <person name="Lindquist E."/>
            <person name="Lyon B.R."/>
            <person name="Martin J."/>
            <person name="Mayer C."/>
            <person name="Parker M."/>
            <person name="Quesneville H."/>
            <person name="Raymond J."/>
            <person name="Uhlig C."/>
            <person name="Valentin K.U."/>
            <person name="Worden A.Z."/>
            <person name="Armbrust E.V."/>
            <person name="Bowler C."/>
            <person name="Green B."/>
            <person name="Moulton V."/>
            <person name="Van Oosterhout C."/>
            <person name="Grigoriev I."/>
        </authorList>
    </citation>
    <scope>NUCLEOTIDE SEQUENCE [LARGE SCALE GENOMIC DNA]</scope>
    <source>
        <strain evidence="3 4">CCMP1102</strain>
    </source>
</reference>
<feature type="transmembrane region" description="Helical" evidence="2">
    <location>
        <begin position="225"/>
        <end position="248"/>
    </location>
</feature>
<feature type="transmembrane region" description="Helical" evidence="2">
    <location>
        <begin position="366"/>
        <end position="382"/>
    </location>
</feature>
<sequence length="619" mass="68858">MAQTAKNDKTNASGSTIKDPLSLKNHLENEKGFKKLSYWNQMDAMVAHQACPEPLTAITFVLGGITSFFNGSILYLIITHGQVLDGAGGVDDSPDYHEVLCKTAIAWCSLAAFLGIDGMYANPIIGYTPIFRSWQVGTIKEPFFCGRAGAWSNFLPKLNFRRNVFDGPLLSLAYTLSRLWVACSPVPSPAAAWFYFLSTISLFVFNYSAYIGASGMYHGPFSAFIFLKYTNTSSALALLQLTLVLLYIGCGLGKMGPWFVQVFSQEWTLPLWAKFVDLKPFLYKDMPKDNTATTLAKIAAYGAASTEWLAGVMLCFPSSIVVGTFLESYAYEGNGDTSCSLPVAAGISTIVLMHMYIILHLPIVDVWILNLLPAYLVYYAFYLAPTTESGFDYVGFTDLPTLWQYVCYAFVLFVLYGQINSDKVSYTLCYRFWAGNWPHSYFFISKSGIAKIKKNLAKQWEAEEPGVLSIFGADKWRSQILSYMILGTYFSSNLNHRALTKIIHKVTNGRSLTEYHDEGNRFFVGWIFVQWLMGLAGNCSIRAFHALAVLQELCEFEAGECQLINVNSFGSHQALDISGTSTTEWIIMDAKDGVVEKGNTSINECLSYTCPSACKEKND</sequence>
<organism evidence="3 4">
    <name type="scientific">Fragilariopsis cylindrus CCMP1102</name>
    <dbReference type="NCBI Taxonomy" id="635003"/>
    <lineage>
        <taxon>Eukaryota</taxon>
        <taxon>Sar</taxon>
        <taxon>Stramenopiles</taxon>
        <taxon>Ochrophyta</taxon>
        <taxon>Bacillariophyta</taxon>
        <taxon>Bacillariophyceae</taxon>
        <taxon>Bacillariophycidae</taxon>
        <taxon>Bacillariales</taxon>
        <taxon>Bacillariaceae</taxon>
        <taxon>Fragilariopsis</taxon>
    </lineage>
</organism>
<dbReference type="InParanoid" id="A0A1E7EPA3"/>
<dbReference type="OrthoDB" id="416870at2759"/>
<feature type="transmembrane region" description="Helical" evidence="2">
    <location>
        <begin position="402"/>
        <end position="419"/>
    </location>
</feature>
<gene>
    <name evidence="3" type="ORF">FRACYDRAFT_251029</name>
</gene>
<evidence type="ECO:0000256" key="2">
    <source>
        <dbReference type="SAM" id="Phobius"/>
    </source>
</evidence>
<keyword evidence="2" id="KW-1133">Transmembrane helix</keyword>
<dbReference type="InterPro" id="IPR021941">
    <property type="entry name" value="DUF3556_TM"/>
</dbReference>
<dbReference type="KEGG" id="fcy:FRACYDRAFT_251029"/>
<dbReference type="AlphaFoldDB" id="A0A1E7EPA3"/>
<keyword evidence="2" id="KW-0812">Transmembrane</keyword>
<dbReference type="EMBL" id="KV784385">
    <property type="protein sequence ID" value="OEU07607.1"/>
    <property type="molecule type" value="Genomic_DNA"/>
</dbReference>
<keyword evidence="2" id="KW-0472">Membrane</keyword>
<name>A0A1E7EPA3_9STRA</name>
<dbReference type="Pfam" id="PF12077">
    <property type="entry name" value="DUF3556"/>
    <property type="match status" value="1"/>
</dbReference>
<evidence type="ECO:0000313" key="4">
    <source>
        <dbReference type="Proteomes" id="UP000095751"/>
    </source>
</evidence>
<evidence type="ECO:0000313" key="3">
    <source>
        <dbReference type="EMBL" id="OEU07607.1"/>
    </source>
</evidence>
<feature type="region of interest" description="Disordered" evidence="1">
    <location>
        <begin position="1"/>
        <end position="20"/>
    </location>
</feature>
<dbReference type="Proteomes" id="UP000095751">
    <property type="component" value="Unassembled WGS sequence"/>
</dbReference>
<evidence type="ECO:0000256" key="1">
    <source>
        <dbReference type="SAM" id="MobiDB-lite"/>
    </source>
</evidence>
<feature type="compositionally biased region" description="Polar residues" evidence="1">
    <location>
        <begin position="1"/>
        <end position="16"/>
    </location>
</feature>
<keyword evidence="4" id="KW-1185">Reference proteome</keyword>
<protein>
    <submittedName>
        <fullName evidence="3">Uncharacterized protein</fullName>
    </submittedName>
</protein>
<proteinExistence type="predicted"/>
<accession>A0A1E7EPA3</accession>
<feature type="transmembrane region" description="Helical" evidence="2">
    <location>
        <begin position="341"/>
        <end position="359"/>
    </location>
</feature>